<name>A0A0F9QW31_9ZZZZ</name>
<accession>A0A0F9QW31</accession>
<evidence type="ECO:0000313" key="1">
    <source>
        <dbReference type="EMBL" id="KKN41197.1"/>
    </source>
</evidence>
<protein>
    <submittedName>
        <fullName evidence="1">Uncharacterized protein</fullName>
    </submittedName>
</protein>
<proteinExistence type="predicted"/>
<dbReference type="EMBL" id="LAZR01001663">
    <property type="protein sequence ID" value="KKN41197.1"/>
    <property type="molecule type" value="Genomic_DNA"/>
</dbReference>
<sequence>MKTNKKDHQLFKKECKKWHDILNLKNWEIYFVHGDTDNDCRAQLLVDQKSRLATVYLAEEWESDVVTELLIKKTAFHEMCELFLYDVTIMLSCFFASGVVEEEIHKIIRTLENTLFLKY</sequence>
<reference evidence="1" key="1">
    <citation type="journal article" date="2015" name="Nature">
        <title>Complex archaea that bridge the gap between prokaryotes and eukaryotes.</title>
        <authorList>
            <person name="Spang A."/>
            <person name="Saw J.H."/>
            <person name="Jorgensen S.L."/>
            <person name="Zaremba-Niedzwiedzka K."/>
            <person name="Martijn J."/>
            <person name="Lind A.E."/>
            <person name="van Eijk R."/>
            <person name="Schleper C."/>
            <person name="Guy L."/>
            <person name="Ettema T.J."/>
        </authorList>
    </citation>
    <scope>NUCLEOTIDE SEQUENCE</scope>
</reference>
<organism evidence="1">
    <name type="scientific">marine sediment metagenome</name>
    <dbReference type="NCBI Taxonomy" id="412755"/>
    <lineage>
        <taxon>unclassified sequences</taxon>
        <taxon>metagenomes</taxon>
        <taxon>ecological metagenomes</taxon>
    </lineage>
</organism>
<comment type="caution">
    <text evidence="1">The sequence shown here is derived from an EMBL/GenBank/DDBJ whole genome shotgun (WGS) entry which is preliminary data.</text>
</comment>
<dbReference type="AlphaFoldDB" id="A0A0F9QW31"/>
<gene>
    <name evidence="1" type="ORF">LCGC14_0725880</name>
</gene>